<accession>A0A323TES8</accession>
<comment type="caution">
    <text evidence="1">The sequence shown here is derived from an EMBL/GenBank/DDBJ whole genome shotgun (WGS) entry which is preliminary data.</text>
</comment>
<dbReference type="PIRSF" id="PIRSF021287">
    <property type="entry name" value="Biofilm_formation_YmcA"/>
    <property type="match status" value="1"/>
</dbReference>
<dbReference type="RefSeq" id="WP_110609096.1">
    <property type="nucleotide sequence ID" value="NZ_PDOD01000002.1"/>
</dbReference>
<dbReference type="AlphaFoldDB" id="A0A323TES8"/>
<dbReference type="PANTHER" id="PTHR38448">
    <property type="entry name" value="REGULATORY PROTEIN YLBF-RELATED"/>
    <property type="match status" value="1"/>
</dbReference>
<dbReference type="OrthoDB" id="2167788at2"/>
<gene>
    <name evidence="1" type="ORF">CR194_07665</name>
</gene>
<dbReference type="Pfam" id="PF06133">
    <property type="entry name" value="Com_YlbF"/>
    <property type="match status" value="1"/>
</dbReference>
<dbReference type="Proteomes" id="UP000248214">
    <property type="component" value="Unassembled WGS sequence"/>
</dbReference>
<dbReference type="PANTHER" id="PTHR38448:SF1">
    <property type="entry name" value="YLBF FAMILY REGULATOR"/>
    <property type="match status" value="1"/>
</dbReference>
<dbReference type="InterPro" id="IPR010368">
    <property type="entry name" value="Com_YlbF"/>
</dbReference>
<evidence type="ECO:0000313" key="1">
    <source>
        <dbReference type="EMBL" id="PYZ93066.1"/>
    </source>
</evidence>
<evidence type="ECO:0008006" key="3">
    <source>
        <dbReference type="Google" id="ProtNLM"/>
    </source>
</evidence>
<organism evidence="1 2">
    <name type="scientific">Salipaludibacillus keqinensis</name>
    <dbReference type="NCBI Taxonomy" id="2045207"/>
    <lineage>
        <taxon>Bacteria</taxon>
        <taxon>Bacillati</taxon>
        <taxon>Bacillota</taxon>
        <taxon>Bacilli</taxon>
        <taxon>Bacillales</taxon>
        <taxon>Bacillaceae</taxon>
    </lineage>
</organism>
<dbReference type="InterPro" id="IPR052767">
    <property type="entry name" value="Bact_com_dev_regulator"/>
</dbReference>
<dbReference type="SUPFAM" id="SSF158622">
    <property type="entry name" value="YheA/YmcA-like"/>
    <property type="match status" value="1"/>
</dbReference>
<dbReference type="EMBL" id="PDOD01000002">
    <property type="protein sequence ID" value="PYZ93066.1"/>
    <property type="molecule type" value="Genomic_DNA"/>
</dbReference>
<dbReference type="InterPro" id="IPR016783">
    <property type="entry name" value="Biofilm_formation_YmcA"/>
</dbReference>
<reference evidence="1 2" key="1">
    <citation type="submission" date="2017-10" db="EMBL/GenBank/DDBJ databases">
        <title>Bacillus sp. nov., a halophilic bacterium isolated from a Keqin Lake.</title>
        <authorList>
            <person name="Wang H."/>
        </authorList>
    </citation>
    <scope>NUCLEOTIDE SEQUENCE [LARGE SCALE GENOMIC DNA]</scope>
    <source>
        <strain evidence="1 2">KQ-12</strain>
    </source>
</reference>
<sequence>MERKYSKQEIIDKARELAAMVAETEEVDFFKRAEGQINEHLRVQEIIGQIKALQKEAVNLKHYQKTEALKATDAKIDALQDELDELPLVREFKQSQTDVNALLQMVSNTISNTVTTKIIESTGGDLLKGTTTKNPLNSGGCQ</sequence>
<keyword evidence="2" id="KW-1185">Reference proteome</keyword>
<evidence type="ECO:0000313" key="2">
    <source>
        <dbReference type="Proteomes" id="UP000248214"/>
    </source>
</evidence>
<name>A0A323TES8_9BACI</name>
<dbReference type="Gene3D" id="1.20.1500.10">
    <property type="entry name" value="YheA/YmcA-like"/>
    <property type="match status" value="1"/>
</dbReference>
<dbReference type="InterPro" id="IPR023378">
    <property type="entry name" value="YheA/YmcA-like_dom_sf"/>
</dbReference>
<proteinExistence type="predicted"/>
<protein>
    <recommendedName>
        <fullName evidence="3">Master regulator for biofilm formation</fullName>
    </recommendedName>
</protein>